<name>A0ACC1NQ57_9APHY</name>
<sequence>MDSMQRTLWNEDILREIFSHLAVPPTSTTERQDGRVALARCARASRVLLEPAVDFLWRELDTLSVLLRILSLVPSLPPLVRRPVSEHTEDLRVSEARGEPSAIEDGHKPGNSQREVSEEPAAVRIIWILWI</sequence>
<keyword evidence="2" id="KW-1185">Reference proteome</keyword>
<dbReference type="Proteomes" id="UP001144978">
    <property type="component" value="Unassembled WGS sequence"/>
</dbReference>
<organism evidence="1 2">
    <name type="scientific">Trametes sanguinea</name>
    <dbReference type="NCBI Taxonomy" id="158606"/>
    <lineage>
        <taxon>Eukaryota</taxon>
        <taxon>Fungi</taxon>
        <taxon>Dikarya</taxon>
        <taxon>Basidiomycota</taxon>
        <taxon>Agaricomycotina</taxon>
        <taxon>Agaricomycetes</taxon>
        <taxon>Polyporales</taxon>
        <taxon>Polyporaceae</taxon>
        <taxon>Trametes</taxon>
    </lineage>
</organism>
<protein>
    <submittedName>
        <fullName evidence="1">Uncharacterized protein</fullName>
    </submittedName>
</protein>
<evidence type="ECO:0000313" key="1">
    <source>
        <dbReference type="EMBL" id="KAJ2981209.1"/>
    </source>
</evidence>
<evidence type="ECO:0000313" key="2">
    <source>
        <dbReference type="Proteomes" id="UP001144978"/>
    </source>
</evidence>
<gene>
    <name evidence="1" type="ORF">NUW54_g10901</name>
</gene>
<comment type="caution">
    <text evidence="1">The sequence shown here is derived from an EMBL/GenBank/DDBJ whole genome shotgun (WGS) entry which is preliminary data.</text>
</comment>
<accession>A0ACC1NQ57</accession>
<reference evidence="1" key="1">
    <citation type="submission" date="2022-08" db="EMBL/GenBank/DDBJ databases">
        <title>Genome Sequence of Pycnoporus sanguineus.</title>
        <authorList>
            <person name="Buettner E."/>
        </authorList>
    </citation>
    <scope>NUCLEOTIDE SEQUENCE</scope>
    <source>
        <strain evidence="1">CG-C14</strain>
    </source>
</reference>
<proteinExistence type="predicted"/>
<dbReference type="EMBL" id="JANSHE010004075">
    <property type="protein sequence ID" value="KAJ2981209.1"/>
    <property type="molecule type" value="Genomic_DNA"/>
</dbReference>